<reference evidence="6 7" key="1">
    <citation type="submission" date="2017-08" db="EMBL/GenBank/DDBJ databases">
        <title>The complete genome sequence of Maribacter sp. B1, isolated from deep-sea sediment.</title>
        <authorList>
            <person name="Wu Y.-H."/>
            <person name="Cheng H."/>
            <person name="Xu X.-W."/>
        </authorList>
    </citation>
    <scope>NUCLEOTIDE SEQUENCE [LARGE SCALE GENOMIC DNA]</scope>
    <source>
        <strain evidence="6 7">B1</strain>
    </source>
</reference>
<dbReference type="SUPFAM" id="SSF47203">
    <property type="entry name" value="Acyl-CoA dehydrogenase C-terminal domain-like"/>
    <property type="match status" value="1"/>
</dbReference>
<dbReference type="PANTHER" id="PTHR42803:SF3">
    <property type="entry name" value="ACYL-COA DEHYDROGENASE-RELATED"/>
    <property type="match status" value="1"/>
</dbReference>
<dbReference type="InterPro" id="IPR009100">
    <property type="entry name" value="AcylCoA_DH/oxidase_NM_dom_sf"/>
</dbReference>
<dbReference type="InterPro" id="IPR006091">
    <property type="entry name" value="Acyl-CoA_Oxase/DH_mid-dom"/>
</dbReference>
<dbReference type="Gene3D" id="1.10.540.10">
    <property type="entry name" value="Acyl-CoA dehydrogenase/oxidase, N-terminal domain"/>
    <property type="match status" value="1"/>
</dbReference>
<accession>A0A223V8C0</accession>
<comment type="similarity">
    <text evidence="2 5">Belongs to the acyl-CoA dehydrogenase family.</text>
</comment>
<evidence type="ECO:0000256" key="2">
    <source>
        <dbReference type="ARBA" id="ARBA00009347"/>
    </source>
</evidence>
<keyword evidence="3 5" id="KW-0285">Flavoprotein</keyword>
<dbReference type="Pfam" id="PF02771">
    <property type="entry name" value="Acyl-CoA_dh_N"/>
    <property type="match status" value="1"/>
</dbReference>
<dbReference type="InterPro" id="IPR036250">
    <property type="entry name" value="AcylCo_DH-like_C"/>
</dbReference>
<evidence type="ECO:0000256" key="1">
    <source>
        <dbReference type="ARBA" id="ARBA00001974"/>
    </source>
</evidence>
<sequence>MKLYSRENLDFILFDVLSVQELNKLTFFGEYDKENLGMILDTASELADKIKPEHIAESDRNEPELKNGRVQVHSAVHEFVKSYAEAGFVGAALPEALGGFQIPKTIVAAIDFILCSKSNSFIMYTDLAKGVANVIATFGTEAQKQRFLPNLLSGKWLGTMCLTETESGSSLANITTKAIPQSDGSYQIKGQKIFISAGDHDITENIIHLVLARIEGAPQGTKGISLFLVPTRLENGEDNDVGSIGIYHKMGQKATPAMHLEFGANDTCVGYLVGEAHKGLSHMFLMMDNARLSVGSMGAGIASAAYYHALRYAKERKQGKHLDESKDASESVAIINHPDVRRMLLSQKAFLEGTLGFILQCYSYLDLQKHSPNEDEVEKYTRLLNLLTPVAKTYGAEHGVSSVNQALQVFGGYGYTADFPLEQLARDVRILPIYEGTTGIHALGLLGRQVLRDQGKALAIWRDEVMKDVHQALEIKEIEASASRLSLEIEHFFEITQHLAELTKKNTADIYLADANLYMEFFGTLNVGWQWIKQAIVAYEKMQERPDAVFLKSKVKTMEFFFTYEIPNLKGLKERLLSLERTTVKTDDDEILM</sequence>
<dbReference type="Pfam" id="PF12806">
    <property type="entry name" value="Acyl-CoA_dh_C"/>
    <property type="match status" value="1"/>
</dbReference>
<dbReference type="InterPro" id="IPR046373">
    <property type="entry name" value="Acyl-CoA_Oxase/DH_mid-dom_sf"/>
</dbReference>
<organism evidence="6 7">
    <name type="scientific">Maribacter cobaltidurans</name>
    <dbReference type="NCBI Taxonomy" id="1178778"/>
    <lineage>
        <taxon>Bacteria</taxon>
        <taxon>Pseudomonadati</taxon>
        <taxon>Bacteroidota</taxon>
        <taxon>Flavobacteriia</taxon>
        <taxon>Flavobacteriales</taxon>
        <taxon>Flavobacteriaceae</taxon>
        <taxon>Maribacter</taxon>
    </lineage>
</organism>
<comment type="cofactor">
    <cofactor evidence="1 5">
        <name>FAD</name>
        <dbReference type="ChEBI" id="CHEBI:57692"/>
    </cofactor>
</comment>
<protein>
    <submittedName>
        <fullName evidence="6">Acyl-CoA dehydrogenase</fullName>
    </submittedName>
</protein>
<dbReference type="KEGG" id="marb:CJ263_16325"/>
<keyword evidence="7" id="KW-1185">Reference proteome</keyword>
<dbReference type="InterPro" id="IPR025878">
    <property type="entry name" value="Acyl-CoA_dh-like_C_dom"/>
</dbReference>
<proteinExistence type="inferred from homology"/>
<keyword evidence="4 5" id="KW-0274">FAD</keyword>
<evidence type="ECO:0000256" key="4">
    <source>
        <dbReference type="ARBA" id="ARBA00022827"/>
    </source>
</evidence>
<dbReference type="Gene3D" id="2.40.110.10">
    <property type="entry name" value="Butyryl-CoA Dehydrogenase, subunit A, domain 2"/>
    <property type="match status" value="1"/>
</dbReference>
<evidence type="ECO:0000256" key="5">
    <source>
        <dbReference type="RuleBase" id="RU362125"/>
    </source>
</evidence>
<dbReference type="OrthoDB" id="9764422at2"/>
<dbReference type="PANTHER" id="PTHR42803">
    <property type="entry name" value="ACYL-COA DEHYDROGENASE"/>
    <property type="match status" value="1"/>
</dbReference>
<dbReference type="Pfam" id="PF00441">
    <property type="entry name" value="Acyl-CoA_dh_1"/>
    <property type="match status" value="1"/>
</dbReference>
<dbReference type="AlphaFoldDB" id="A0A223V8C0"/>
<dbReference type="InterPro" id="IPR013786">
    <property type="entry name" value="AcylCoA_DH/ox_N"/>
</dbReference>
<dbReference type="GO" id="GO:0050660">
    <property type="term" value="F:flavin adenine dinucleotide binding"/>
    <property type="evidence" value="ECO:0007669"/>
    <property type="project" value="InterPro"/>
</dbReference>
<evidence type="ECO:0000313" key="6">
    <source>
        <dbReference type="EMBL" id="ASV31653.1"/>
    </source>
</evidence>
<evidence type="ECO:0000256" key="3">
    <source>
        <dbReference type="ARBA" id="ARBA00022630"/>
    </source>
</evidence>
<dbReference type="InterPro" id="IPR037069">
    <property type="entry name" value="AcylCoA_DH/ox_N_sf"/>
</dbReference>
<dbReference type="GO" id="GO:0016627">
    <property type="term" value="F:oxidoreductase activity, acting on the CH-CH group of donors"/>
    <property type="evidence" value="ECO:0007669"/>
    <property type="project" value="InterPro"/>
</dbReference>
<evidence type="ECO:0000313" key="7">
    <source>
        <dbReference type="Proteomes" id="UP000215244"/>
    </source>
</evidence>
<dbReference type="InterPro" id="IPR009075">
    <property type="entry name" value="AcylCo_DH/oxidase_C"/>
</dbReference>
<dbReference type="Pfam" id="PF02770">
    <property type="entry name" value="Acyl-CoA_dh_M"/>
    <property type="match status" value="1"/>
</dbReference>
<gene>
    <name evidence="6" type="ORF">CJ263_16325</name>
</gene>
<dbReference type="InterPro" id="IPR052166">
    <property type="entry name" value="Diverse_Acyl-CoA_DH"/>
</dbReference>
<dbReference type="Gene3D" id="1.20.140.10">
    <property type="entry name" value="Butyryl-CoA Dehydrogenase, subunit A, domain 3"/>
    <property type="match status" value="1"/>
</dbReference>
<dbReference type="EMBL" id="CP022957">
    <property type="protein sequence ID" value="ASV31653.1"/>
    <property type="molecule type" value="Genomic_DNA"/>
</dbReference>
<dbReference type="Proteomes" id="UP000215244">
    <property type="component" value="Chromosome"/>
</dbReference>
<dbReference type="RefSeq" id="WP_094998241.1">
    <property type="nucleotide sequence ID" value="NZ_BMJL01000010.1"/>
</dbReference>
<keyword evidence="5" id="KW-0560">Oxidoreductase</keyword>
<name>A0A223V8C0_9FLAO</name>
<dbReference type="SUPFAM" id="SSF56645">
    <property type="entry name" value="Acyl-CoA dehydrogenase NM domain-like"/>
    <property type="match status" value="1"/>
</dbReference>